<dbReference type="PANTHER" id="PTHR43051">
    <property type="entry name" value="POLYNUCLEOTIDE ADENYLYLTRANSFERASE FAMILY PROTEIN"/>
    <property type="match status" value="1"/>
</dbReference>
<proteinExistence type="predicted"/>
<evidence type="ECO:0000313" key="6">
    <source>
        <dbReference type="EMBL" id="VFU18924.1"/>
    </source>
</evidence>
<feature type="compositionally biased region" description="Basic and acidic residues" evidence="3">
    <location>
        <begin position="383"/>
        <end position="397"/>
    </location>
</feature>
<dbReference type="SUPFAM" id="SSF81891">
    <property type="entry name" value="Poly A polymerase C-terminal region-like"/>
    <property type="match status" value="1"/>
</dbReference>
<dbReference type="InterPro" id="IPR052191">
    <property type="entry name" value="tRNA_ntf/polyA_polymerase_I"/>
</dbReference>
<dbReference type="CDD" id="cd05398">
    <property type="entry name" value="NT_ClassII-CCAase"/>
    <property type="match status" value="1"/>
</dbReference>
<dbReference type="EMBL" id="CAADRM010000161">
    <property type="protein sequence ID" value="VFU18924.1"/>
    <property type="molecule type" value="Genomic_DNA"/>
</dbReference>
<keyword evidence="2" id="KW-0547">Nucleotide-binding</keyword>
<sequence>MEGRAPVVLKRADHPISRRDIDPDALKVLYRLYRNGFKAYLVGGAVRDLLMGKRPKDFDVVTDARPGQVKKLFANCMLIGRRFRLAHIRFKGGKIIEVATFRKEPDAQCAENESIDPNTSFGTPEQDAFRRDITINALFYDIADFSIIDYVGGLDDLNKGIVRMIGSPHNRYVEDPVRMWRVLRHAARLGFSIEEETSREIVLHRELLCSCSGARMFEELNKDIASGHLGGVMALFREYGMLPSLFGKIGSFLQENAGAWDTLLPLLKVVDERARAGSPLSNESTLTIMFWPWAEQILQSGAPPGGDKMKMLQDVLFDSGMAVTIPKAMKAGITQTACIVERMLYAMQSGRMKWSLKKRSRYADASVVFSVITAGRADKEKDPFSRIFREAHHEAQGRRKKKRPSRSRWRRRREEKPAS</sequence>
<evidence type="ECO:0000259" key="4">
    <source>
        <dbReference type="Pfam" id="PF01743"/>
    </source>
</evidence>
<dbReference type="AlphaFoldDB" id="A0A485M5Z2"/>
<dbReference type="InterPro" id="IPR032828">
    <property type="entry name" value="PolyA_RNA-bd"/>
</dbReference>
<dbReference type="Pfam" id="PF01743">
    <property type="entry name" value="PolyA_pol"/>
    <property type="match status" value="1"/>
</dbReference>
<dbReference type="InterPro" id="IPR043519">
    <property type="entry name" value="NT_sf"/>
</dbReference>
<feature type="compositionally biased region" description="Basic residues" evidence="3">
    <location>
        <begin position="398"/>
        <end position="411"/>
    </location>
</feature>
<feature type="region of interest" description="Disordered" evidence="3">
    <location>
        <begin position="383"/>
        <end position="419"/>
    </location>
</feature>
<dbReference type="GO" id="GO:0000166">
    <property type="term" value="F:nucleotide binding"/>
    <property type="evidence" value="ECO:0007669"/>
    <property type="project" value="UniProtKB-KW"/>
</dbReference>
<dbReference type="GO" id="GO:0043633">
    <property type="term" value="P:polyadenylation-dependent RNA catabolic process"/>
    <property type="evidence" value="ECO:0007669"/>
    <property type="project" value="InterPro"/>
</dbReference>
<dbReference type="InterPro" id="IPR010206">
    <property type="entry name" value="PolA_pol_I"/>
</dbReference>
<dbReference type="Gene3D" id="3.30.460.10">
    <property type="entry name" value="Beta Polymerase, domain 2"/>
    <property type="match status" value="1"/>
</dbReference>
<dbReference type="InterPro" id="IPR002646">
    <property type="entry name" value="PolA_pol_head_dom"/>
</dbReference>
<name>A0A485M5Z2_9ZZZZ</name>
<organism evidence="6">
    <name type="scientific">anaerobic digester metagenome</name>
    <dbReference type="NCBI Taxonomy" id="1263854"/>
    <lineage>
        <taxon>unclassified sequences</taxon>
        <taxon>metagenomes</taxon>
        <taxon>ecological metagenomes</taxon>
    </lineage>
</organism>
<dbReference type="Gene3D" id="1.10.3090.10">
    <property type="entry name" value="cca-adding enzyme, domain 2"/>
    <property type="match status" value="1"/>
</dbReference>
<protein>
    <submittedName>
        <fullName evidence="6">Poly(A) polymerase I</fullName>
        <ecNumber evidence="6">2.7.7.19</ecNumber>
    </submittedName>
</protein>
<dbReference type="GO" id="GO:1990817">
    <property type="term" value="F:poly(A) RNA polymerase activity"/>
    <property type="evidence" value="ECO:0007669"/>
    <property type="project" value="UniProtKB-EC"/>
</dbReference>
<evidence type="ECO:0000256" key="2">
    <source>
        <dbReference type="ARBA" id="ARBA00022741"/>
    </source>
</evidence>
<dbReference type="PANTHER" id="PTHR43051:SF1">
    <property type="entry name" value="POLYNUCLEOTIDE ADENYLYLTRANSFERASE FAMILY PROTEIN"/>
    <property type="match status" value="1"/>
</dbReference>
<feature type="domain" description="Poly A polymerase head" evidence="4">
    <location>
        <begin position="39"/>
        <end position="163"/>
    </location>
</feature>
<dbReference type="SUPFAM" id="SSF81301">
    <property type="entry name" value="Nucleotidyltransferase"/>
    <property type="match status" value="1"/>
</dbReference>
<feature type="domain" description="tRNA nucleotidyltransferase/poly(A) polymerase RNA and SrmB- binding" evidence="5">
    <location>
        <begin position="190"/>
        <end position="246"/>
    </location>
</feature>
<accession>A0A485M5Z2</accession>
<dbReference type="GO" id="GO:0006396">
    <property type="term" value="P:RNA processing"/>
    <property type="evidence" value="ECO:0007669"/>
    <property type="project" value="InterPro"/>
</dbReference>
<keyword evidence="6" id="KW-0548">Nucleotidyltransferase</keyword>
<dbReference type="NCBIfam" id="TIGR01942">
    <property type="entry name" value="pcnB"/>
    <property type="match status" value="1"/>
</dbReference>
<reference evidence="6" key="1">
    <citation type="submission" date="2019-03" db="EMBL/GenBank/DDBJ databases">
        <authorList>
            <person name="Hao L."/>
        </authorList>
    </citation>
    <scope>NUCLEOTIDE SEQUENCE</scope>
</reference>
<gene>
    <name evidence="6" type="primary">pcnB</name>
    <name evidence="6" type="ORF">SCFA_920017</name>
</gene>
<evidence type="ECO:0000259" key="5">
    <source>
        <dbReference type="Pfam" id="PF12627"/>
    </source>
</evidence>
<dbReference type="EC" id="2.7.7.19" evidence="6"/>
<evidence type="ECO:0000256" key="1">
    <source>
        <dbReference type="ARBA" id="ARBA00022679"/>
    </source>
</evidence>
<evidence type="ECO:0000256" key="3">
    <source>
        <dbReference type="SAM" id="MobiDB-lite"/>
    </source>
</evidence>
<dbReference type="GO" id="GO:0003723">
    <property type="term" value="F:RNA binding"/>
    <property type="evidence" value="ECO:0007669"/>
    <property type="project" value="InterPro"/>
</dbReference>
<keyword evidence="1 6" id="KW-0808">Transferase</keyword>
<dbReference type="Pfam" id="PF12627">
    <property type="entry name" value="PolyA_pol_RNAbd"/>
    <property type="match status" value="1"/>
</dbReference>